<dbReference type="eggNOG" id="ENOG5033H2B">
    <property type="taxonomic scope" value="Bacteria"/>
</dbReference>
<dbReference type="EMBL" id="AQRA01000007">
    <property type="protein sequence ID" value="EZH72610.1"/>
    <property type="molecule type" value="Genomic_DNA"/>
</dbReference>
<proteinExistence type="predicted"/>
<protein>
    <submittedName>
        <fullName evidence="1">Uncharacterized protein</fullName>
    </submittedName>
</protein>
<accession>A0A023BRJ1</accession>
<dbReference type="AlphaFoldDB" id="A0A023BRJ1"/>
<evidence type="ECO:0000313" key="2">
    <source>
        <dbReference type="Proteomes" id="UP000023541"/>
    </source>
</evidence>
<comment type="caution">
    <text evidence="1">The sequence shown here is derived from an EMBL/GenBank/DDBJ whole genome shotgun (WGS) entry which is preliminary data.</text>
</comment>
<name>A0A023BRJ1_9FLAO</name>
<evidence type="ECO:0000313" key="1">
    <source>
        <dbReference type="EMBL" id="EZH72610.1"/>
    </source>
</evidence>
<organism evidence="1 2">
    <name type="scientific">Aquimarina atlantica</name>
    <dbReference type="NCBI Taxonomy" id="1317122"/>
    <lineage>
        <taxon>Bacteria</taxon>
        <taxon>Pseudomonadati</taxon>
        <taxon>Bacteroidota</taxon>
        <taxon>Flavobacteriia</taxon>
        <taxon>Flavobacteriales</taxon>
        <taxon>Flavobacteriaceae</taxon>
        <taxon>Aquimarina</taxon>
    </lineage>
</organism>
<dbReference type="OrthoDB" id="1155590at2"/>
<dbReference type="RefSeq" id="WP_034243800.1">
    <property type="nucleotide sequence ID" value="NZ_AQRA01000007.1"/>
</dbReference>
<keyword evidence="2" id="KW-1185">Reference proteome</keyword>
<reference evidence="1 2" key="1">
    <citation type="submission" date="2014-04" db="EMBL/GenBank/DDBJ databases">
        <title>Aquimarina sp. 22II-S11-z7 Genome Sequencing.</title>
        <authorList>
            <person name="Lai Q."/>
        </authorList>
    </citation>
    <scope>NUCLEOTIDE SEQUENCE [LARGE SCALE GENOMIC DNA]</scope>
    <source>
        <strain evidence="1 2">22II-S11-z7</strain>
    </source>
</reference>
<gene>
    <name evidence="1" type="ORF">ATO12_20965</name>
</gene>
<sequence>MNRFKSILIVILILFSVKISAQKIPDGLYFVSGNEINQITVLNRRDGSIKATFDTYRGTSEMAFSLLKSVPDSYESVDTKESYILTKKNNLLTLLILGDMNLVVKKEVMAISKKELKAAKKQLGIKSELSKELGSLWGKKKKKEEEKGPLEYFVKDATSDFHQKNVGKIVFFSKEPTVGKEDISTIKTDFKIGDEIWGVAYFPAKIKDSYYLRRLSNRFQDNFGRNHYWITIGMDKMEKDLLPKENEVVNQCTVKRLKKADLEKNYAVFQIVPSSIANMKIDKDGASFLLGRMGERLDPYKHGLRISLTDGKMDQEDELYFGTITYDTTEGTEDLIMMAKEIEEGALKGKRAPTAVKHNADLEAEMMQQIELWANTKDWPGVKFHKVIITLDWQILRDDYGNITGNYVEGDVLYSDDEGCGYRNFGFLKPYLGNGQYDENIRQHTIGHRGELSCDKVK</sequence>
<dbReference type="Proteomes" id="UP000023541">
    <property type="component" value="Unassembled WGS sequence"/>
</dbReference>